<dbReference type="Proteomes" id="UP001209878">
    <property type="component" value="Unassembled WGS sequence"/>
</dbReference>
<comment type="caution">
    <text evidence="1">The sequence shown here is derived from an EMBL/GenBank/DDBJ whole genome shotgun (WGS) entry which is preliminary data.</text>
</comment>
<name>A0AAD9KC56_RIDPI</name>
<proteinExistence type="predicted"/>
<accession>A0AAD9KC56</accession>
<protein>
    <submittedName>
        <fullName evidence="1">Uncharacterized protein</fullName>
    </submittedName>
</protein>
<dbReference type="AlphaFoldDB" id="A0AAD9KC56"/>
<keyword evidence="2" id="KW-1185">Reference proteome</keyword>
<reference evidence="1" key="1">
    <citation type="journal article" date="2023" name="Mol. Biol. Evol.">
        <title>Third-Generation Sequencing Reveals the Adaptive Role of the Epigenome in Three Deep-Sea Polychaetes.</title>
        <authorList>
            <person name="Perez M."/>
            <person name="Aroh O."/>
            <person name="Sun Y."/>
            <person name="Lan Y."/>
            <person name="Juniper S.K."/>
            <person name="Young C.R."/>
            <person name="Angers B."/>
            <person name="Qian P.Y."/>
        </authorList>
    </citation>
    <scope>NUCLEOTIDE SEQUENCE</scope>
    <source>
        <strain evidence="1">R07B-5</strain>
    </source>
</reference>
<sequence length="198" mass="23021">MLNAELNTYAKNCKQVYGGFNDVRTQIGFPSDNEYVDLAGDEVLPLGQEFQEFVSCFVDSSERPLRRLKCREKYRYCSKLVSKLHISTLNSDNGLSEKERMHQEQLDVRCLQLLRAVIHNEIVKLPDDWQENTKDNARQLKEIETLQNTLLEFHVVEWVLPHLGRQNNDIVREVLALLSALLFGANQQTQVRPYHHPD</sequence>
<gene>
    <name evidence="1" type="ORF">NP493_1263g00000</name>
</gene>
<evidence type="ECO:0000313" key="1">
    <source>
        <dbReference type="EMBL" id="KAK2167743.1"/>
    </source>
</evidence>
<dbReference type="EMBL" id="JAODUO010001261">
    <property type="protein sequence ID" value="KAK2167743.1"/>
    <property type="molecule type" value="Genomic_DNA"/>
</dbReference>
<evidence type="ECO:0000313" key="2">
    <source>
        <dbReference type="Proteomes" id="UP001209878"/>
    </source>
</evidence>
<organism evidence="1 2">
    <name type="scientific">Ridgeia piscesae</name>
    <name type="common">Tubeworm</name>
    <dbReference type="NCBI Taxonomy" id="27915"/>
    <lineage>
        <taxon>Eukaryota</taxon>
        <taxon>Metazoa</taxon>
        <taxon>Spiralia</taxon>
        <taxon>Lophotrochozoa</taxon>
        <taxon>Annelida</taxon>
        <taxon>Polychaeta</taxon>
        <taxon>Sedentaria</taxon>
        <taxon>Canalipalpata</taxon>
        <taxon>Sabellida</taxon>
        <taxon>Siboglinidae</taxon>
        <taxon>Ridgeia</taxon>
    </lineage>
</organism>